<dbReference type="PANTHER" id="PTHR43818">
    <property type="entry name" value="BCDNA.GH03377"/>
    <property type="match status" value="1"/>
</dbReference>
<dbReference type="InterPro" id="IPR000683">
    <property type="entry name" value="Gfo/Idh/MocA-like_OxRdtase_N"/>
</dbReference>
<dbReference type="EMBL" id="CP015583">
    <property type="protein sequence ID" value="APT58657.1"/>
    <property type="molecule type" value="Genomic_DNA"/>
</dbReference>
<dbReference type="Gene3D" id="3.40.50.720">
    <property type="entry name" value="NAD(P)-binding Rossmann-like Domain"/>
    <property type="match status" value="1"/>
</dbReference>
<feature type="domain" description="Gfo/Idh/MocA-like oxidoreductase N-terminal" evidence="1">
    <location>
        <begin position="4"/>
        <end position="114"/>
    </location>
</feature>
<dbReference type="STRING" id="257708.RGI145_17595"/>
<accession>A0A1L7AIN6</accession>
<dbReference type="RefSeq" id="WP_075799414.1">
    <property type="nucleotide sequence ID" value="NZ_CP015583.1"/>
</dbReference>
<dbReference type="eggNOG" id="COG0673">
    <property type="taxonomic scope" value="Bacteria"/>
</dbReference>
<dbReference type="Gene3D" id="3.30.360.10">
    <property type="entry name" value="Dihydrodipicolinate Reductase, domain 2"/>
    <property type="match status" value="1"/>
</dbReference>
<reference evidence="2 3" key="1">
    <citation type="submission" date="2016-05" db="EMBL/GenBank/DDBJ databases">
        <title>Complete Genome and Methylome Analysis of Psychrotrophic Bacterial Isolates from Antarctic Lake Untersee.</title>
        <authorList>
            <person name="Fomenkov A."/>
            <person name="Akimov V.N."/>
            <person name="Vasilyeva L.V."/>
            <person name="Andersen D."/>
            <person name="Vincze T."/>
            <person name="Roberts R.J."/>
        </authorList>
    </citation>
    <scope>NUCLEOTIDE SEQUENCE [LARGE SCALE GENOMIC DNA]</scope>
    <source>
        <strain evidence="2 3">U14-5</strain>
    </source>
</reference>
<dbReference type="KEGG" id="rgi:RGI145_17595"/>
<dbReference type="InterPro" id="IPR036291">
    <property type="entry name" value="NAD(P)-bd_dom_sf"/>
</dbReference>
<gene>
    <name evidence="2" type="ORF">RGI145_17595</name>
</gene>
<protein>
    <submittedName>
        <fullName evidence="2">Galactose 1-dehydrogenase</fullName>
    </submittedName>
</protein>
<name>A0A1L7AIN6_9PROT</name>
<evidence type="ECO:0000313" key="3">
    <source>
        <dbReference type="Proteomes" id="UP000185494"/>
    </source>
</evidence>
<dbReference type="InterPro" id="IPR050463">
    <property type="entry name" value="Gfo/Idh/MocA_oxidrdct_glycsds"/>
</dbReference>
<dbReference type="AlphaFoldDB" id="A0A1L7AIN6"/>
<dbReference type="SUPFAM" id="SSF51735">
    <property type="entry name" value="NAD(P)-binding Rossmann-fold domains"/>
    <property type="match status" value="1"/>
</dbReference>
<proteinExistence type="predicted"/>
<dbReference type="GO" id="GO:0000166">
    <property type="term" value="F:nucleotide binding"/>
    <property type="evidence" value="ECO:0007669"/>
    <property type="project" value="InterPro"/>
</dbReference>
<evidence type="ECO:0000313" key="2">
    <source>
        <dbReference type="EMBL" id="APT58657.1"/>
    </source>
</evidence>
<evidence type="ECO:0000259" key="1">
    <source>
        <dbReference type="Pfam" id="PF01408"/>
    </source>
</evidence>
<sequence>MGEIRLGLVGLGKIARDQHLPAIAATPGIALAGIASRHAGLPDLPSFATLEELLASGTPIDAVALCTPPQGRHELAAQALAAGKHVLLEKPPGATLAEIGPLEETARRKGLTLFATWHSRFAPAVEPLRERLTGQRMRSLLIQWKEDVRVWHPGQEWIWEPGGLGVFDPGINALSILTRILPFPVFLTEAALSFPANRAAPIAAALRFGAEQDGDFRAEFDWRQTGPQSWDIHLETEAERLTLSHGGARLERNGDLLLEAPEAEYRGIYRHFVDLIRAAACDVDLSPMIHVADAFMLGRRITVEAFHEA</sequence>
<dbReference type="PANTHER" id="PTHR43818:SF7">
    <property type="entry name" value="DEHYDROGENASE"/>
    <property type="match status" value="1"/>
</dbReference>
<dbReference type="Pfam" id="PF01408">
    <property type="entry name" value="GFO_IDH_MocA"/>
    <property type="match status" value="1"/>
</dbReference>
<organism evidence="2 3">
    <name type="scientific">Roseomonas gilardii</name>
    <dbReference type="NCBI Taxonomy" id="257708"/>
    <lineage>
        <taxon>Bacteria</taxon>
        <taxon>Pseudomonadati</taxon>
        <taxon>Pseudomonadota</taxon>
        <taxon>Alphaproteobacteria</taxon>
        <taxon>Acetobacterales</taxon>
        <taxon>Roseomonadaceae</taxon>
        <taxon>Roseomonas</taxon>
    </lineage>
</organism>
<dbReference type="Proteomes" id="UP000185494">
    <property type="component" value="Chromosome 1"/>
</dbReference>